<evidence type="ECO:0000256" key="1">
    <source>
        <dbReference type="ARBA" id="ARBA00007835"/>
    </source>
</evidence>
<evidence type="ECO:0000256" key="2">
    <source>
        <dbReference type="ARBA" id="ARBA00022729"/>
    </source>
</evidence>
<dbReference type="GO" id="GO:0004620">
    <property type="term" value="F:phospholipase activity"/>
    <property type="evidence" value="ECO:0007669"/>
    <property type="project" value="InterPro"/>
</dbReference>
<evidence type="ECO:0000256" key="3">
    <source>
        <dbReference type="ARBA" id="ARBA00022801"/>
    </source>
</evidence>
<keyword evidence="9" id="KW-1185">Reference proteome</keyword>
<dbReference type="OMA" id="LQIYYHY"/>
<dbReference type="PANTHER" id="PTHR12370:SF1">
    <property type="entry name" value="PHOSPHOLIPASE B-LIKE 1"/>
    <property type="match status" value="1"/>
</dbReference>
<proteinExistence type="inferred from homology"/>
<evidence type="ECO:0000313" key="9">
    <source>
        <dbReference type="Proteomes" id="UP000054408"/>
    </source>
</evidence>
<evidence type="ECO:0000256" key="4">
    <source>
        <dbReference type="ARBA" id="ARBA00022963"/>
    </source>
</evidence>
<dbReference type="InterPro" id="IPR007000">
    <property type="entry name" value="PLipase_B-like"/>
</dbReference>
<comment type="function">
    <text evidence="7">Putative phospholipase.</text>
</comment>
<dbReference type="Gene3D" id="3.60.60.30">
    <property type="match status" value="1"/>
</dbReference>
<dbReference type="EC" id="3.1.1.-" evidence="7"/>
<organism evidence="8 9">
    <name type="scientific">Thecamonas trahens ATCC 50062</name>
    <dbReference type="NCBI Taxonomy" id="461836"/>
    <lineage>
        <taxon>Eukaryota</taxon>
        <taxon>Apusozoa</taxon>
        <taxon>Apusomonadida</taxon>
        <taxon>Apusomonadidae</taxon>
        <taxon>Thecamonas</taxon>
    </lineage>
</organism>
<keyword evidence="3 7" id="KW-0378">Hydrolase</keyword>
<name>A0A0L0D6E6_THETB</name>
<keyword evidence="2 7" id="KW-0732">Signal</keyword>
<keyword evidence="5 7" id="KW-0443">Lipid metabolism</keyword>
<sequence>MHLLRIIVLSVALAVAASASTARLGTVYCDAGGACAFKAGAADANGAAYGSWDDTIASQGWGSLKVYSNASYPDAVQMYAAGMLEGALTAERIADEYANVKYFYYQDAPVPANVTAFLADQAAWTKAQAVAHADEPYWVYAGLLMAQLDGLTAGASAVNPALDANVMLFLQATGDLLNLANALKSPADRPDFAAMTNEEVESFFYAASHCSGLFKVTPDLTDVFFGHSAWFEYAVTVRIAKFYSFPLSMTGYVGREMTFSSYAGFLESLDDFYLMSSGLVMVQTTNAIFNNDLLDLINSTSMLSWQSVRIANALATTGKQWFELDAYLNAGTYSNQYMILDTKLFTPGMPLQPNTFWVMDQIPGLSLGSDLTELLANGYYGSYNVPFHTTIWEMSGYGAMVKKTGSETYTYELAPRATIFRRNQTDVTDIESMKAIMRYNDYKHDPLSNGNSMWAICSRGDLSASPNPGGCYDSKVAHLKDLDSLSMHFISGPTRSSGLPAFKWTPEFSAMAKHVGIPEVFDFDFAHFTPKA</sequence>
<evidence type="ECO:0000256" key="5">
    <source>
        <dbReference type="ARBA" id="ARBA00023098"/>
    </source>
</evidence>
<dbReference type="EMBL" id="GL349449">
    <property type="protein sequence ID" value="KNC47957.1"/>
    <property type="molecule type" value="Genomic_DNA"/>
</dbReference>
<evidence type="ECO:0000256" key="7">
    <source>
        <dbReference type="RuleBase" id="RU364138"/>
    </source>
</evidence>
<keyword evidence="6" id="KW-0325">Glycoprotein</keyword>
<dbReference type="AlphaFoldDB" id="A0A0L0D6E6"/>
<feature type="signal peptide" evidence="7">
    <location>
        <begin position="1"/>
        <end position="19"/>
    </location>
</feature>
<dbReference type="OrthoDB" id="419508at2759"/>
<dbReference type="GO" id="GO:0005576">
    <property type="term" value="C:extracellular region"/>
    <property type="evidence" value="ECO:0007669"/>
    <property type="project" value="TreeGrafter"/>
</dbReference>
<comment type="similarity">
    <text evidence="1 7">Belongs to the phospholipase B-like family.</text>
</comment>
<dbReference type="GO" id="GO:0009395">
    <property type="term" value="P:phospholipid catabolic process"/>
    <property type="evidence" value="ECO:0007669"/>
    <property type="project" value="TreeGrafter"/>
</dbReference>
<dbReference type="Pfam" id="PF04916">
    <property type="entry name" value="Phospholip_B"/>
    <property type="match status" value="1"/>
</dbReference>
<evidence type="ECO:0000256" key="6">
    <source>
        <dbReference type="ARBA" id="ARBA00023180"/>
    </source>
</evidence>
<dbReference type="PANTHER" id="PTHR12370">
    <property type="entry name" value="PHOSPHOLIPASE B-RELATED"/>
    <property type="match status" value="1"/>
</dbReference>
<accession>A0A0L0D6E6</accession>
<dbReference type="RefSeq" id="XP_013758974.1">
    <property type="nucleotide sequence ID" value="XM_013903520.1"/>
</dbReference>
<evidence type="ECO:0000313" key="8">
    <source>
        <dbReference type="EMBL" id="KNC47957.1"/>
    </source>
</evidence>
<dbReference type="Proteomes" id="UP000054408">
    <property type="component" value="Unassembled WGS sequence"/>
</dbReference>
<dbReference type="eggNOG" id="KOG3774">
    <property type="taxonomic scope" value="Eukaryota"/>
</dbReference>
<reference evidence="8 9" key="1">
    <citation type="submission" date="2010-05" db="EMBL/GenBank/DDBJ databases">
        <title>The Genome Sequence of Thecamonas trahens ATCC 50062.</title>
        <authorList>
            <consortium name="The Broad Institute Genome Sequencing Platform"/>
            <person name="Russ C."/>
            <person name="Cuomo C."/>
            <person name="Shea T."/>
            <person name="Young S.K."/>
            <person name="Zeng Q."/>
            <person name="Koehrsen M."/>
            <person name="Haas B."/>
            <person name="Borodovsky M."/>
            <person name="Guigo R."/>
            <person name="Alvarado L."/>
            <person name="Berlin A."/>
            <person name="Bochicchio J."/>
            <person name="Borenstein D."/>
            <person name="Chapman S."/>
            <person name="Chen Z."/>
            <person name="Freedman E."/>
            <person name="Gellesch M."/>
            <person name="Goldberg J."/>
            <person name="Griggs A."/>
            <person name="Gujja S."/>
            <person name="Heilman E."/>
            <person name="Heiman D."/>
            <person name="Hepburn T."/>
            <person name="Howarth C."/>
            <person name="Jen D."/>
            <person name="Larson L."/>
            <person name="Mehta T."/>
            <person name="Park D."/>
            <person name="Pearson M."/>
            <person name="Roberts A."/>
            <person name="Saif S."/>
            <person name="Shenoy N."/>
            <person name="Sisk P."/>
            <person name="Stolte C."/>
            <person name="Sykes S."/>
            <person name="Thomson T."/>
            <person name="Walk T."/>
            <person name="White J."/>
            <person name="Yandava C."/>
            <person name="Burger G."/>
            <person name="Gray M.W."/>
            <person name="Holland P.W.H."/>
            <person name="King N."/>
            <person name="Lang F.B.F."/>
            <person name="Roger A.J."/>
            <person name="Ruiz-Trillo I."/>
            <person name="Lander E."/>
            <person name="Nusbaum C."/>
        </authorList>
    </citation>
    <scope>NUCLEOTIDE SEQUENCE [LARGE SCALE GENOMIC DNA]</scope>
    <source>
        <strain evidence="8 9">ATCC 50062</strain>
    </source>
</reference>
<protein>
    <recommendedName>
        <fullName evidence="7">Phospholipase B-like</fullName>
        <ecNumber evidence="7">3.1.1.-</ecNumber>
    </recommendedName>
</protein>
<dbReference type="GeneID" id="25563745"/>
<feature type="chain" id="PRO_5011332580" description="Phospholipase B-like" evidence="7">
    <location>
        <begin position="20"/>
        <end position="532"/>
    </location>
</feature>
<gene>
    <name evidence="8" type="ORF">AMSG_04191</name>
</gene>
<keyword evidence="4 7" id="KW-0442">Lipid degradation</keyword>